<dbReference type="Proteomes" id="UP000299102">
    <property type="component" value="Unassembled WGS sequence"/>
</dbReference>
<keyword evidence="2" id="KW-1185">Reference proteome</keyword>
<proteinExistence type="predicted"/>
<accession>A0A4C1WJI2</accession>
<dbReference type="AlphaFoldDB" id="A0A4C1WJI2"/>
<sequence length="158" mass="17851">MGLQAGLYLQGDKVKLLAPLQIELLFLENCERSVPKLDSAVYLDYRSPECYSQYVHLRSIMRRSTVSYRDGFFHHIKFGYGFQVRSTNSHKNKHQCGAAVVRRPTASSSRQKVSGLIMTTAELTDEFQVGLNHTLRASLNRLSVGPGRRHLIGDDGLR</sequence>
<evidence type="ECO:0000313" key="2">
    <source>
        <dbReference type="Proteomes" id="UP000299102"/>
    </source>
</evidence>
<organism evidence="1 2">
    <name type="scientific">Eumeta variegata</name>
    <name type="common">Bagworm moth</name>
    <name type="synonym">Eumeta japonica</name>
    <dbReference type="NCBI Taxonomy" id="151549"/>
    <lineage>
        <taxon>Eukaryota</taxon>
        <taxon>Metazoa</taxon>
        <taxon>Ecdysozoa</taxon>
        <taxon>Arthropoda</taxon>
        <taxon>Hexapoda</taxon>
        <taxon>Insecta</taxon>
        <taxon>Pterygota</taxon>
        <taxon>Neoptera</taxon>
        <taxon>Endopterygota</taxon>
        <taxon>Lepidoptera</taxon>
        <taxon>Glossata</taxon>
        <taxon>Ditrysia</taxon>
        <taxon>Tineoidea</taxon>
        <taxon>Psychidae</taxon>
        <taxon>Oiketicinae</taxon>
        <taxon>Eumeta</taxon>
    </lineage>
</organism>
<evidence type="ECO:0000313" key="1">
    <source>
        <dbReference type="EMBL" id="GBP51606.1"/>
    </source>
</evidence>
<dbReference type="EMBL" id="BGZK01000584">
    <property type="protein sequence ID" value="GBP51606.1"/>
    <property type="molecule type" value="Genomic_DNA"/>
</dbReference>
<name>A0A4C1WJI2_EUMVA</name>
<protein>
    <submittedName>
        <fullName evidence="1">Uncharacterized protein</fullName>
    </submittedName>
</protein>
<reference evidence="1 2" key="1">
    <citation type="journal article" date="2019" name="Commun. Biol.">
        <title>The bagworm genome reveals a unique fibroin gene that provides high tensile strength.</title>
        <authorList>
            <person name="Kono N."/>
            <person name="Nakamura H."/>
            <person name="Ohtoshi R."/>
            <person name="Tomita M."/>
            <person name="Numata K."/>
            <person name="Arakawa K."/>
        </authorList>
    </citation>
    <scope>NUCLEOTIDE SEQUENCE [LARGE SCALE GENOMIC DNA]</scope>
</reference>
<comment type="caution">
    <text evidence="1">The sequence shown here is derived from an EMBL/GenBank/DDBJ whole genome shotgun (WGS) entry which is preliminary data.</text>
</comment>
<gene>
    <name evidence="1" type="ORF">EVAR_42790_1</name>
</gene>